<dbReference type="Proteomes" id="UP001198893">
    <property type="component" value="Unassembled WGS sequence"/>
</dbReference>
<dbReference type="AlphaFoldDB" id="A0AAW4W8M8"/>
<dbReference type="EMBL" id="JAJEQW010000001">
    <property type="protein sequence ID" value="MCC2241146.1"/>
    <property type="molecule type" value="Genomic_DNA"/>
</dbReference>
<comment type="caution">
    <text evidence="1">The sequence shown here is derived from an EMBL/GenBank/DDBJ whole genome shotgun (WGS) entry which is preliminary data.</text>
</comment>
<dbReference type="RefSeq" id="WP_227709555.1">
    <property type="nucleotide sequence ID" value="NZ_JAJEQW010000001.1"/>
</dbReference>
<evidence type="ECO:0000313" key="1">
    <source>
        <dbReference type="EMBL" id="MCC2241146.1"/>
    </source>
</evidence>
<name>A0AAW4W8M8_9FIRM</name>
<accession>A0AAW4W8M8</accession>
<evidence type="ECO:0000313" key="2">
    <source>
        <dbReference type="Proteomes" id="UP001198893"/>
    </source>
</evidence>
<proteinExistence type="predicted"/>
<organism evidence="1 2">
    <name type="scientific">Roseburia amylophila</name>
    <dbReference type="NCBI Taxonomy" id="2981794"/>
    <lineage>
        <taxon>Bacteria</taxon>
        <taxon>Bacillati</taxon>
        <taxon>Bacillota</taxon>
        <taxon>Clostridia</taxon>
        <taxon>Lachnospirales</taxon>
        <taxon>Lachnospiraceae</taxon>
        <taxon>Roseburia</taxon>
    </lineage>
</organism>
<reference evidence="1" key="1">
    <citation type="submission" date="2021-10" db="EMBL/GenBank/DDBJ databases">
        <title>Anaerobic single-cell dispensing facilitates the cultivation of human gut bacteria.</title>
        <authorList>
            <person name="Afrizal A."/>
        </authorList>
    </citation>
    <scope>NUCLEOTIDE SEQUENCE</scope>
    <source>
        <strain evidence="1">CLA-AA-H204</strain>
    </source>
</reference>
<sequence length="96" mass="10772">MNLDFLKGNPALNDISPEKLQFLMDFASNNADTKDAKSMASTVMNAANNAKQNGMTFSNTETTLLIELLKQNMSEAERVKADKLLQMMQMLQKKKK</sequence>
<protein>
    <submittedName>
        <fullName evidence="1">Uncharacterized protein</fullName>
    </submittedName>
</protein>
<gene>
    <name evidence="1" type="ORF">LKD47_02355</name>
</gene>